<keyword evidence="4" id="KW-0560">Oxidoreductase</keyword>
<dbReference type="AlphaFoldDB" id="A0A9P8ABN5"/>
<organism evidence="6 7">
    <name type="scientific">Mortierella alpina</name>
    <name type="common">Oleaginous fungus</name>
    <name type="synonym">Mortierella renispora</name>
    <dbReference type="NCBI Taxonomy" id="64518"/>
    <lineage>
        <taxon>Eukaryota</taxon>
        <taxon>Fungi</taxon>
        <taxon>Fungi incertae sedis</taxon>
        <taxon>Mucoromycota</taxon>
        <taxon>Mortierellomycotina</taxon>
        <taxon>Mortierellomycetes</taxon>
        <taxon>Mortierellales</taxon>
        <taxon>Mortierellaceae</taxon>
        <taxon>Mortierella</taxon>
    </lineage>
</organism>
<dbReference type="InterPro" id="IPR002938">
    <property type="entry name" value="FAD-bd"/>
</dbReference>
<reference evidence="6" key="1">
    <citation type="submission" date="2021-07" db="EMBL/GenBank/DDBJ databases">
        <title>Draft genome of Mortierella alpina, strain LL118, isolated from an aspen leaf litter sample.</title>
        <authorList>
            <person name="Yang S."/>
            <person name="Vinatzer B.A."/>
        </authorList>
    </citation>
    <scope>NUCLEOTIDE SEQUENCE</scope>
    <source>
        <strain evidence="6">LL118</strain>
    </source>
</reference>
<dbReference type="PANTHER" id="PTHR47356">
    <property type="entry name" value="FAD-DEPENDENT MONOOXYGENASE ASQG-RELATED"/>
    <property type="match status" value="1"/>
</dbReference>
<keyword evidence="3" id="KW-0274">FAD</keyword>
<evidence type="ECO:0000256" key="3">
    <source>
        <dbReference type="ARBA" id="ARBA00022827"/>
    </source>
</evidence>
<comment type="caution">
    <text evidence="6">The sequence shown here is derived from an EMBL/GenBank/DDBJ whole genome shotgun (WGS) entry which is preliminary data.</text>
</comment>
<dbReference type="GO" id="GO:0071949">
    <property type="term" value="F:FAD binding"/>
    <property type="evidence" value="ECO:0007669"/>
    <property type="project" value="InterPro"/>
</dbReference>
<dbReference type="PRINTS" id="PR00420">
    <property type="entry name" value="RNGMNOXGNASE"/>
</dbReference>
<accession>A0A9P8ABN5</accession>
<gene>
    <name evidence="6" type="ORF">KVV02_003687</name>
</gene>
<dbReference type="SUPFAM" id="SSF51905">
    <property type="entry name" value="FAD/NAD(P)-binding domain"/>
    <property type="match status" value="1"/>
</dbReference>
<proteinExistence type="inferred from homology"/>
<dbReference type="Gene3D" id="3.50.50.60">
    <property type="entry name" value="FAD/NAD(P)-binding domain"/>
    <property type="match status" value="1"/>
</dbReference>
<keyword evidence="2" id="KW-0285">Flavoprotein</keyword>
<dbReference type="EMBL" id="JAIFTL010000021">
    <property type="protein sequence ID" value="KAG9326336.1"/>
    <property type="molecule type" value="Genomic_DNA"/>
</dbReference>
<dbReference type="Pfam" id="PF01494">
    <property type="entry name" value="FAD_binding_3"/>
    <property type="match status" value="1"/>
</dbReference>
<dbReference type="Proteomes" id="UP000717515">
    <property type="component" value="Unassembled WGS sequence"/>
</dbReference>
<evidence type="ECO:0000313" key="6">
    <source>
        <dbReference type="EMBL" id="KAG9326336.1"/>
    </source>
</evidence>
<evidence type="ECO:0000313" key="7">
    <source>
        <dbReference type="Proteomes" id="UP000717515"/>
    </source>
</evidence>
<evidence type="ECO:0000259" key="5">
    <source>
        <dbReference type="Pfam" id="PF01494"/>
    </source>
</evidence>
<evidence type="ECO:0000256" key="4">
    <source>
        <dbReference type="ARBA" id="ARBA00023002"/>
    </source>
</evidence>
<evidence type="ECO:0000256" key="1">
    <source>
        <dbReference type="ARBA" id="ARBA00007992"/>
    </source>
</evidence>
<dbReference type="GO" id="GO:0004497">
    <property type="term" value="F:monooxygenase activity"/>
    <property type="evidence" value="ECO:0007669"/>
    <property type="project" value="InterPro"/>
</dbReference>
<evidence type="ECO:0000256" key="2">
    <source>
        <dbReference type="ARBA" id="ARBA00022630"/>
    </source>
</evidence>
<dbReference type="InterPro" id="IPR050562">
    <property type="entry name" value="FAD_mOase_fung"/>
</dbReference>
<dbReference type="InterPro" id="IPR036188">
    <property type="entry name" value="FAD/NAD-bd_sf"/>
</dbReference>
<feature type="domain" description="FAD-binding" evidence="5">
    <location>
        <begin position="6"/>
        <end position="178"/>
    </location>
</feature>
<protein>
    <recommendedName>
        <fullName evidence="5">FAD-binding domain-containing protein</fullName>
    </recommendedName>
</protein>
<sequence length="448" mass="49750">MPPPNLKVLIAGGGIAGLTLAVLLERAGIDYEVYERASSVRPLGTALSIGPSVMPMFAQLGLLDQFRAVSNENNFALNFNEDLQLTGTVNYTELLERNGWPNSVIARPQLYDLLYSQIPPEKVHMNKKFASVLEQEDTQEGGVTIQFLDGTTAHGDILVGADGGYSGVRKDLYEQLAKQGELPLSDLEELSCSSICLVGQTGSLSPEKFPHVAEKYCRFENISGKDKPYTWLTFTLPGHRICWMVIEHLYLETNRAAIFSNAEWGPGATDAMLEKVRDFPIPSGAEGTQLTMADLIDETPRDGISQAALEGKFFETWYAKQTVLIGDGANTAIQDAIVLSNYLHSMPDKTPASVTKAFEGYHRERVGPARQAYDTSERFRQLFRKRLINTLIRAAVKYIPQFLWNRAFDRLYSNRPQVVFLPLIPDRGLIKAFPQASLQQTSPPEANS</sequence>
<name>A0A9P8ABN5_MORAP</name>
<dbReference type="PANTHER" id="PTHR47356:SF2">
    <property type="entry name" value="FAD-BINDING DOMAIN-CONTAINING PROTEIN-RELATED"/>
    <property type="match status" value="1"/>
</dbReference>
<comment type="similarity">
    <text evidence="1">Belongs to the paxM FAD-dependent monooxygenase family.</text>
</comment>